<dbReference type="RefSeq" id="WP_139673101.1">
    <property type="nucleotide sequence ID" value="NZ_VDMN01000001.1"/>
</dbReference>
<name>A0A5C4XQ32_9HYPH</name>
<protein>
    <submittedName>
        <fullName evidence="3">Glycosyltransferase family 4 protein</fullName>
    </submittedName>
</protein>
<dbReference type="Proteomes" id="UP000311605">
    <property type="component" value="Unassembled WGS sequence"/>
</dbReference>
<dbReference type="GO" id="GO:0016757">
    <property type="term" value="F:glycosyltransferase activity"/>
    <property type="evidence" value="ECO:0007669"/>
    <property type="project" value="InterPro"/>
</dbReference>
<dbReference type="Gene3D" id="3.40.50.2000">
    <property type="entry name" value="Glycogen Phosphorylase B"/>
    <property type="match status" value="2"/>
</dbReference>
<comment type="caution">
    <text evidence="3">The sequence shown here is derived from an EMBL/GenBank/DDBJ whole genome shotgun (WGS) entry which is preliminary data.</text>
</comment>
<dbReference type="CDD" id="cd03801">
    <property type="entry name" value="GT4_PimA-like"/>
    <property type="match status" value="1"/>
</dbReference>
<evidence type="ECO:0000259" key="1">
    <source>
        <dbReference type="Pfam" id="PF00534"/>
    </source>
</evidence>
<accession>A0A5C4XQ32</accession>
<sequence>MPPSPPLRILHCFRNPIGGIFRHVRDLVEEHSAAGHQVGILCDSSTGGAYEDALFETIRPRLALGLTRLPMRRAISPSDMIALAKSYQHIKSLQPDILHGHGAKGGAVARMIGSVLRVNKYRVARVYSPHGGSLHFASSSATGQIVLRLERFQENFCDAIAFVCDYERRTYEAKVGRPRPHSQVIYNGINEAEFAPVTMEPDAADFLFIGMMRDMKGPDVFIDAFLRTERRVGRPLTAMLIGDGPDEDKYRAMISELGLDRRMQMLPAMPARKAFALAKTIVVPSRAEAMPYIVLEALAAGKPVIASRVGGIPEVLGENSEALAIPGDAQDLSRIMTAAATQPDWRARTMPKPSAFKAVFSAPVMARDMLGLYREALPAGIRKPA</sequence>
<dbReference type="Pfam" id="PF13439">
    <property type="entry name" value="Glyco_transf_4"/>
    <property type="match status" value="1"/>
</dbReference>
<keyword evidence="3" id="KW-0808">Transferase</keyword>
<evidence type="ECO:0000259" key="2">
    <source>
        <dbReference type="Pfam" id="PF13439"/>
    </source>
</evidence>
<evidence type="ECO:0000313" key="4">
    <source>
        <dbReference type="Proteomes" id="UP000311605"/>
    </source>
</evidence>
<feature type="domain" description="Glycosyl transferase family 1" evidence="1">
    <location>
        <begin position="200"/>
        <end position="347"/>
    </location>
</feature>
<dbReference type="PANTHER" id="PTHR12526">
    <property type="entry name" value="GLYCOSYLTRANSFERASE"/>
    <property type="match status" value="1"/>
</dbReference>
<dbReference type="InterPro" id="IPR001296">
    <property type="entry name" value="Glyco_trans_1"/>
</dbReference>
<dbReference type="EMBL" id="VDMN01000001">
    <property type="protein sequence ID" value="TNM65417.1"/>
    <property type="molecule type" value="Genomic_DNA"/>
</dbReference>
<proteinExistence type="predicted"/>
<dbReference type="AlphaFoldDB" id="A0A5C4XQ32"/>
<keyword evidence="4" id="KW-1185">Reference proteome</keyword>
<reference evidence="3 4" key="1">
    <citation type="submission" date="2019-06" db="EMBL/GenBank/DDBJ databases">
        <title>The draft genome of Rhizobium smilacinae PTYR-5.</title>
        <authorList>
            <person name="Liu L."/>
            <person name="Li L."/>
            <person name="Zhang X."/>
        </authorList>
    </citation>
    <scope>NUCLEOTIDE SEQUENCE [LARGE SCALE GENOMIC DNA]</scope>
    <source>
        <strain evidence="3 4">PTYR-5</strain>
    </source>
</reference>
<dbReference type="SUPFAM" id="SSF53756">
    <property type="entry name" value="UDP-Glycosyltransferase/glycogen phosphorylase"/>
    <property type="match status" value="1"/>
</dbReference>
<dbReference type="OrthoDB" id="9806708at2"/>
<gene>
    <name evidence="3" type="ORF">FHP24_03865</name>
</gene>
<organism evidence="3 4">
    <name type="scientific">Aliirhizobium smilacinae</name>
    <dbReference type="NCBI Taxonomy" id="1395944"/>
    <lineage>
        <taxon>Bacteria</taxon>
        <taxon>Pseudomonadati</taxon>
        <taxon>Pseudomonadota</taxon>
        <taxon>Alphaproteobacteria</taxon>
        <taxon>Hyphomicrobiales</taxon>
        <taxon>Rhizobiaceae</taxon>
        <taxon>Aliirhizobium</taxon>
    </lineage>
</organism>
<evidence type="ECO:0000313" key="3">
    <source>
        <dbReference type="EMBL" id="TNM65417.1"/>
    </source>
</evidence>
<feature type="domain" description="Glycosyltransferase subfamily 4-like N-terminal" evidence="2">
    <location>
        <begin position="17"/>
        <end position="191"/>
    </location>
</feature>
<dbReference type="InterPro" id="IPR028098">
    <property type="entry name" value="Glyco_trans_4-like_N"/>
</dbReference>
<dbReference type="Pfam" id="PF00534">
    <property type="entry name" value="Glycos_transf_1"/>
    <property type="match status" value="1"/>
</dbReference>
<dbReference type="PANTHER" id="PTHR12526:SF630">
    <property type="entry name" value="GLYCOSYLTRANSFERASE"/>
    <property type="match status" value="1"/>
</dbReference>